<accession>A0A176YXE3</accession>
<dbReference type="AlphaFoldDB" id="A0A176YXE3"/>
<keyword evidence="2" id="KW-1185">Reference proteome</keyword>
<dbReference type="EMBL" id="LUUB01000040">
    <property type="protein sequence ID" value="OAF12395.1"/>
    <property type="molecule type" value="Genomic_DNA"/>
</dbReference>
<sequence length="110" mass="12583">MSIDPQHLAHLKTLYPDAEVMPEGGIDHIYFPVLPIETNGTVLKMKALLRLGEHQGYPTRLFVERQIANKGQNWNCFQLLGNAWWAPSWNYVTLDLPLCAILANHLTVFR</sequence>
<dbReference type="Proteomes" id="UP000076959">
    <property type="component" value="Unassembled WGS sequence"/>
</dbReference>
<organism evidence="1 2">
    <name type="scientific">Bradyrhizobium centrolobii</name>
    <dbReference type="NCBI Taxonomy" id="1505087"/>
    <lineage>
        <taxon>Bacteria</taxon>
        <taxon>Pseudomonadati</taxon>
        <taxon>Pseudomonadota</taxon>
        <taxon>Alphaproteobacteria</taxon>
        <taxon>Hyphomicrobiales</taxon>
        <taxon>Nitrobacteraceae</taxon>
        <taxon>Bradyrhizobium</taxon>
    </lineage>
</organism>
<dbReference type="RefSeq" id="WP_063698874.1">
    <property type="nucleotide sequence ID" value="NZ_LUUB01000040.1"/>
</dbReference>
<dbReference type="OrthoDB" id="8235808at2"/>
<evidence type="ECO:0000313" key="2">
    <source>
        <dbReference type="Proteomes" id="UP000076959"/>
    </source>
</evidence>
<dbReference type="STRING" id="1505087.AYJ54_06070"/>
<gene>
    <name evidence="1" type="ORF">AYJ54_06070</name>
</gene>
<comment type="caution">
    <text evidence="1">The sequence shown here is derived from an EMBL/GenBank/DDBJ whole genome shotgun (WGS) entry which is preliminary data.</text>
</comment>
<proteinExistence type="predicted"/>
<protein>
    <submittedName>
        <fullName evidence="1">Uncharacterized protein</fullName>
    </submittedName>
</protein>
<evidence type="ECO:0000313" key="1">
    <source>
        <dbReference type="EMBL" id="OAF12395.1"/>
    </source>
</evidence>
<name>A0A176YXE3_9BRAD</name>
<reference evidence="1 2" key="1">
    <citation type="submission" date="2016-03" db="EMBL/GenBank/DDBJ databases">
        <title>Draft Genome Sequence of the Strain BR 10245 (Bradyrhizobium sp.) isolated from nodules of Centrolobium paraense.</title>
        <authorList>
            <person name="Simoes-Araujo J.L.Sr."/>
            <person name="Barauna A.C."/>
            <person name="Silva K."/>
            <person name="Zilli J.E."/>
        </authorList>
    </citation>
    <scope>NUCLEOTIDE SEQUENCE [LARGE SCALE GENOMIC DNA]</scope>
    <source>
        <strain evidence="1 2">BR 10245</strain>
    </source>
</reference>